<sequence length="137" mass="15811">MPSVSFKQEIFIPFHYVDAAGILFFGHTFTLAHQVFESFVVQALCCSWAQWFQNPSWIVPIKNAEASFQAPLLAGLSCQVQLSIEEIKQNSFSVHYEFIQNDQLCCMVKTIHVFCNRQSKDKLLIPNEIKSQLELYF</sequence>
<name>Q6MCB4_PARUW</name>
<dbReference type="OrthoDB" id="21822at2"/>
<gene>
    <name evidence="1" type="ORF">PC_RS05110</name>
</gene>
<reference evidence="1 2" key="1">
    <citation type="journal article" date="2004" name="Science">
        <title>Illuminating the evolutionary history of chlamydiae.</title>
        <authorList>
            <person name="Horn M."/>
            <person name="Collingro A."/>
            <person name="Schmitz-Esser S."/>
            <person name="Beier C.L."/>
            <person name="Purkhold U."/>
            <person name="Fartmann B."/>
            <person name="Brandt P."/>
            <person name="Nyakatura G.J."/>
            <person name="Droege M."/>
            <person name="Frishman D."/>
            <person name="Rattei T."/>
            <person name="Mewes H."/>
            <person name="Wagner M."/>
        </authorList>
    </citation>
    <scope>NUCLEOTIDE SEQUENCE [LARGE SCALE GENOMIC DNA]</scope>
    <source>
        <strain evidence="1 2">UWE25</strain>
    </source>
</reference>
<dbReference type="AlphaFoldDB" id="Q6MCB4"/>
<dbReference type="SUPFAM" id="SSF54637">
    <property type="entry name" value="Thioesterase/thiol ester dehydrase-isomerase"/>
    <property type="match status" value="1"/>
</dbReference>
<dbReference type="EMBL" id="BX908798">
    <property type="protein sequence ID" value="CAF23785.1"/>
    <property type="molecule type" value="Genomic_DNA"/>
</dbReference>
<dbReference type="eggNOG" id="COG0824">
    <property type="taxonomic scope" value="Bacteria"/>
</dbReference>
<accession>Q6MCB4</accession>
<protein>
    <recommendedName>
        <fullName evidence="3">Thioesterase domain-containing protein</fullName>
    </recommendedName>
</protein>
<dbReference type="CDD" id="cd00586">
    <property type="entry name" value="4HBT"/>
    <property type="match status" value="1"/>
</dbReference>
<dbReference type="HOGENOM" id="CLU_101141_5_3_0"/>
<evidence type="ECO:0008006" key="3">
    <source>
        <dbReference type="Google" id="ProtNLM"/>
    </source>
</evidence>
<keyword evidence="2" id="KW-1185">Reference proteome</keyword>
<evidence type="ECO:0000313" key="1">
    <source>
        <dbReference type="EMBL" id="CAF23785.1"/>
    </source>
</evidence>
<dbReference type="Pfam" id="PF13279">
    <property type="entry name" value="4HBT_2"/>
    <property type="match status" value="1"/>
</dbReference>
<dbReference type="STRING" id="264201.pc1061"/>
<dbReference type="KEGG" id="pcu:PC_RS05110"/>
<dbReference type="Gene3D" id="3.10.129.10">
    <property type="entry name" value="Hotdog Thioesterase"/>
    <property type="match status" value="1"/>
</dbReference>
<organism evidence="1 2">
    <name type="scientific">Protochlamydia amoebophila (strain UWE25)</name>
    <dbReference type="NCBI Taxonomy" id="264201"/>
    <lineage>
        <taxon>Bacteria</taxon>
        <taxon>Pseudomonadati</taxon>
        <taxon>Chlamydiota</taxon>
        <taxon>Chlamydiia</taxon>
        <taxon>Parachlamydiales</taxon>
        <taxon>Parachlamydiaceae</taxon>
        <taxon>Candidatus Protochlamydia</taxon>
    </lineage>
</organism>
<dbReference type="RefSeq" id="WP_011175611.1">
    <property type="nucleotide sequence ID" value="NC_005861.2"/>
</dbReference>
<evidence type="ECO:0000313" key="2">
    <source>
        <dbReference type="Proteomes" id="UP000000529"/>
    </source>
</evidence>
<proteinExistence type="predicted"/>
<dbReference type="InterPro" id="IPR029069">
    <property type="entry name" value="HotDog_dom_sf"/>
</dbReference>
<dbReference type="Proteomes" id="UP000000529">
    <property type="component" value="Chromosome"/>
</dbReference>